<evidence type="ECO:0000313" key="2">
    <source>
        <dbReference type="EMBL" id="EDM81231.1"/>
    </source>
</evidence>
<reference evidence="2 3" key="1">
    <citation type="submission" date="2007-06" db="EMBL/GenBank/DDBJ databases">
        <authorList>
            <person name="Shimkets L."/>
            <person name="Ferriera S."/>
            <person name="Johnson J."/>
            <person name="Kravitz S."/>
            <person name="Beeson K."/>
            <person name="Sutton G."/>
            <person name="Rogers Y.-H."/>
            <person name="Friedman R."/>
            <person name="Frazier M."/>
            <person name="Venter J.C."/>
        </authorList>
    </citation>
    <scope>NUCLEOTIDE SEQUENCE [LARGE SCALE GENOMIC DNA]</scope>
    <source>
        <strain evidence="2 3">SIR-1</strain>
    </source>
</reference>
<dbReference type="PANTHER" id="PTHR37946:SF1">
    <property type="entry name" value="SLL1969 PROTEIN"/>
    <property type="match status" value="1"/>
</dbReference>
<sequence length="303" mass="32438">MAASLVLVLEIVSASVAGYYGANLLFVLGGRAIGWRAAKLRPLDPEHAELFDAPASVLERVRGTVYETWCQTRVVHADMRRRVLGSPRVAPLSSGTPVLLLPGYLESTGAMASLGRWLRREGFRVALDEFPSTFRPIADNAAYVRERVQALRAETGAERVAIVAHSMGGVVARSMIHSHPEDHGVAVLVCLGSPHRGVTFRVGAPGRSARDMVATSPLMRELAERPPSGVPVHTVVGMGEQIVSPPWATVTGEGEVRVLAGSLGHFGPLFDGDSRRQIRQWLLDAGVEVGVDSKATAMVEATS</sequence>
<evidence type="ECO:0000313" key="3">
    <source>
        <dbReference type="Proteomes" id="UP000005801"/>
    </source>
</evidence>
<dbReference type="PANTHER" id="PTHR37946">
    <property type="entry name" value="SLL1969 PROTEIN"/>
    <property type="match status" value="1"/>
</dbReference>
<dbReference type="eggNOG" id="COG1075">
    <property type="taxonomic scope" value="Bacteria"/>
</dbReference>
<keyword evidence="3" id="KW-1185">Reference proteome</keyword>
<feature type="domain" description="GPI inositol-deacylase PGAP1-like alpha/beta" evidence="1">
    <location>
        <begin position="137"/>
        <end position="197"/>
    </location>
</feature>
<gene>
    <name evidence="2" type="ORF">PPSIR1_40145</name>
</gene>
<evidence type="ECO:0000259" key="1">
    <source>
        <dbReference type="Pfam" id="PF07819"/>
    </source>
</evidence>
<dbReference type="EMBL" id="ABCS01000004">
    <property type="protein sequence ID" value="EDM81231.1"/>
    <property type="molecule type" value="Genomic_DNA"/>
</dbReference>
<dbReference type="Proteomes" id="UP000005801">
    <property type="component" value="Unassembled WGS sequence"/>
</dbReference>
<dbReference type="STRING" id="391625.PPSIR1_40145"/>
<dbReference type="GO" id="GO:0016788">
    <property type="term" value="F:hydrolase activity, acting on ester bonds"/>
    <property type="evidence" value="ECO:0007669"/>
    <property type="project" value="InterPro"/>
</dbReference>
<dbReference type="InterPro" id="IPR029058">
    <property type="entry name" value="AB_hydrolase_fold"/>
</dbReference>
<organism evidence="2 3">
    <name type="scientific">Plesiocystis pacifica SIR-1</name>
    <dbReference type="NCBI Taxonomy" id="391625"/>
    <lineage>
        <taxon>Bacteria</taxon>
        <taxon>Pseudomonadati</taxon>
        <taxon>Myxococcota</taxon>
        <taxon>Polyangia</taxon>
        <taxon>Nannocystales</taxon>
        <taxon>Nannocystaceae</taxon>
        <taxon>Plesiocystis</taxon>
    </lineage>
</organism>
<dbReference type="SUPFAM" id="SSF53474">
    <property type="entry name" value="alpha/beta-Hydrolases"/>
    <property type="match status" value="1"/>
</dbReference>
<dbReference type="RefSeq" id="WP_006969508.1">
    <property type="nucleotide sequence ID" value="NZ_ABCS01000004.1"/>
</dbReference>
<name>A6FYF9_9BACT</name>
<dbReference type="Gene3D" id="3.40.50.1820">
    <property type="entry name" value="alpha/beta hydrolase"/>
    <property type="match status" value="1"/>
</dbReference>
<accession>A6FYF9</accession>
<dbReference type="Pfam" id="PF07819">
    <property type="entry name" value="PGAP1"/>
    <property type="match status" value="1"/>
</dbReference>
<dbReference type="AlphaFoldDB" id="A6FYF9"/>
<protein>
    <submittedName>
        <fullName evidence="2">PGAP1-like protein</fullName>
    </submittedName>
</protein>
<dbReference type="InterPro" id="IPR012908">
    <property type="entry name" value="PGAP1-ab_dom-like"/>
</dbReference>
<comment type="caution">
    <text evidence="2">The sequence shown here is derived from an EMBL/GenBank/DDBJ whole genome shotgun (WGS) entry which is preliminary data.</text>
</comment>
<proteinExistence type="predicted"/>